<dbReference type="Gene3D" id="3.90.550.10">
    <property type="entry name" value="Spore Coat Polysaccharide Biosynthesis Protein SpsA, Chain A"/>
    <property type="match status" value="1"/>
</dbReference>
<dbReference type="EMBL" id="GL377622">
    <property type="protein sequence ID" value="EFJ15632.1"/>
    <property type="molecule type" value="Genomic_DNA"/>
</dbReference>
<dbReference type="InterPro" id="IPR022812">
    <property type="entry name" value="Dynamin"/>
</dbReference>
<dbReference type="PANTHER" id="PTHR11566:SF223">
    <property type="entry name" value="PROTEIN 1C, PUTATIVE, EXPRESSED-RELATED"/>
    <property type="match status" value="1"/>
</dbReference>
<evidence type="ECO:0000259" key="3">
    <source>
        <dbReference type="Pfam" id="PF01031"/>
    </source>
</evidence>
<dbReference type="InterPro" id="IPR016161">
    <property type="entry name" value="Ald_DH/histidinol_DH"/>
</dbReference>
<evidence type="ECO:0000313" key="4">
    <source>
        <dbReference type="EMBL" id="EFJ15632.1"/>
    </source>
</evidence>
<protein>
    <recommendedName>
        <fullName evidence="6">Dynamin stalk domain-containing protein</fullName>
    </recommendedName>
</protein>
<proteinExistence type="predicted"/>
<evidence type="ECO:0008006" key="6">
    <source>
        <dbReference type="Google" id="ProtNLM"/>
    </source>
</evidence>
<dbReference type="SUPFAM" id="SSF52540">
    <property type="entry name" value="P-loop containing nucleoside triphosphate hydrolases"/>
    <property type="match status" value="1"/>
</dbReference>
<dbReference type="Gramene" id="EFJ15632">
    <property type="protein sequence ID" value="EFJ15632"/>
    <property type="gene ID" value="SELMODRAFT_422698"/>
</dbReference>
<keyword evidence="5" id="KW-1185">Reference proteome</keyword>
<dbReference type="InterPro" id="IPR016162">
    <property type="entry name" value="Ald_DH_N"/>
</dbReference>
<dbReference type="Proteomes" id="UP000001514">
    <property type="component" value="Unassembled WGS sequence"/>
</dbReference>
<dbReference type="Pfam" id="PF00171">
    <property type="entry name" value="Aldedh"/>
    <property type="match status" value="1"/>
</dbReference>
<organism evidence="5">
    <name type="scientific">Selaginella moellendorffii</name>
    <name type="common">Spikemoss</name>
    <dbReference type="NCBI Taxonomy" id="88036"/>
    <lineage>
        <taxon>Eukaryota</taxon>
        <taxon>Viridiplantae</taxon>
        <taxon>Streptophyta</taxon>
        <taxon>Embryophyta</taxon>
        <taxon>Tracheophyta</taxon>
        <taxon>Lycopodiopsida</taxon>
        <taxon>Selaginellales</taxon>
        <taxon>Selaginellaceae</taxon>
        <taxon>Selaginella</taxon>
    </lineage>
</organism>
<dbReference type="InterPro" id="IPR027417">
    <property type="entry name" value="P-loop_NTPase"/>
</dbReference>
<dbReference type="SUPFAM" id="SSF53720">
    <property type="entry name" value="ALDH-like"/>
    <property type="match status" value="1"/>
</dbReference>
<dbReference type="eggNOG" id="KOG2450">
    <property type="taxonomic scope" value="Eukaryota"/>
</dbReference>
<dbReference type="PANTHER" id="PTHR11566">
    <property type="entry name" value="DYNAMIN"/>
    <property type="match status" value="1"/>
</dbReference>
<dbReference type="InterPro" id="IPR015590">
    <property type="entry name" value="Aldehyde_DH_dom"/>
</dbReference>
<dbReference type="eggNOG" id="KOG0446">
    <property type="taxonomic scope" value="Eukaryota"/>
</dbReference>
<dbReference type="InParanoid" id="D8SJ94"/>
<dbReference type="InterPro" id="IPR000375">
    <property type="entry name" value="Dynamin_stalk"/>
</dbReference>
<feature type="domain" description="Aldehyde dehydrogenase" evidence="2">
    <location>
        <begin position="361"/>
        <end position="464"/>
    </location>
</feature>
<evidence type="ECO:0000259" key="2">
    <source>
        <dbReference type="Pfam" id="PF00171"/>
    </source>
</evidence>
<keyword evidence="1" id="KW-1133">Transmembrane helix</keyword>
<dbReference type="Gene3D" id="3.40.605.10">
    <property type="entry name" value="Aldehyde Dehydrogenase, Chain A, domain 1"/>
    <property type="match status" value="1"/>
</dbReference>
<reference evidence="4 5" key="1">
    <citation type="journal article" date="2011" name="Science">
        <title>The Selaginella genome identifies genetic changes associated with the evolution of vascular plants.</title>
        <authorList>
            <person name="Banks J.A."/>
            <person name="Nishiyama T."/>
            <person name="Hasebe M."/>
            <person name="Bowman J.L."/>
            <person name="Gribskov M."/>
            <person name="dePamphilis C."/>
            <person name="Albert V.A."/>
            <person name="Aono N."/>
            <person name="Aoyama T."/>
            <person name="Ambrose B.A."/>
            <person name="Ashton N.W."/>
            <person name="Axtell M.J."/>
            <person name="Barker E."/>
            <person name="Barker M.S."/>
            <person name="Bennetzen J.L."/>
            <person name="Bonawitz N.D."/>
            <person name="Chapple C."/>
            <person name="Cheng C."/>
            <person name="Correa L.G."/>
            <person name="Dacre M."/>
            <person name="DeBarry J."/>
            <person name="Dreyer I."/>
            <person name="Elias M."/>
            <person name="Engstrom E.M."/>
            <person name="Estelle M."/>
            <person name="Feng L."/>
            <person name="Finet C."/>
            <person name="Floyd S.K."/>
            <person name="Frommer W.B."/>
            <person name="Fujita T."/>
            <person name="Gramzow L."/>
            <person name="Gutensohn M."/>
            <person name="Harholt J."/>
            <person name="Hattori M."/>
            <person name="Heyl A."/>
            <person name="Hirai T."/>
            <person name="Hiwatashi Y."/>
            <person name="Ishikawa M."/>
            <person name="Iwata M."/>
            <person name="Karol K.G."/>
            <person name="Koehler B."/>
            <person name="Kolukisaoglu U."/>
            <person name="Kubo M."/>
            <person name="Kurata T."/>
            <person name="Lalonde S."/>
            <person name="Li K."/>
            <person name="Li Y."/>
            <person name="Litt A."/>
            <person name="Lyons E."/>
            <person name="Manning G."/>
            <person name="Maruyama T."/>
            <person name="Michael T.P."/>
            <person name="Mikami K."/>
            <person name="Miyazaki S."/>
            <person name="Morinaga S."/>
            <person name="Murata T."/>
            <person name="Mueller-Roeber B."/>
            <person name="Nelson D.R."/>
            <person name="Obara M."/>
            <person name="Oguri Y."/>
            <person name="Olmstead R.G."/>
            <person name="Onodera N."/>
            <person name="Petersen B.L."/>
            <person name="Pils B."/>
            <person name="Prigge M."/>
            <person name="Rensing S.A."/>
            <person name="Riano-Pachon D.M."/>
            <person name="Roberts A.W."/>
            <person name="Sato Y."/>
            <person name="Scheller H.V."/>
            <person name="Schulz B."/>
            <person name="Schulz C."/>
            <person name="Shakirov E.V."/>
            <person name="Shibagaki N."/>
            <person name="Shinohara N."/>
            <person name="Shippen D.E."/>
            <person name="Soerensen I."/>
            <person name="Sotooka R."/>
            <person name="Sugimoto N."/>
            <person name="Sugita M."/>
            <person name="Sumikawa N."/>
            <person name="Tanurdzic M."/>
            <person name="Theissen G."/>
            <person name="Ulvskov P."/>
            <person name="Wakazuki S."/>
            <person name="Weng J.K."/>
            <person name="Willats W.W."/>
            <person name="Wipf D."/>
            <person name="Wolf P.G."/>
            <person name="Yang L."/>
            <person name="Zimmer A.D."/>
            <person name="Zhu Q."/>
            <person name="Mitros T."/>
            <person name="Hellsten U."/>
            <person name="Loque D."/>
            <person name="Otillar R."/>
            <person name="Salamov A."/>
            <person name="Schmutz J."/>
            <person name="Shapiro H."/>
            <person name="Lindquist E."/>
            <person name="Lucas S."/>
            <person name="Rokhsar D."/>
            <person name="Grigoriev I.V."/>
        </authorList>
    </citation>
    <scope>NUCLEOTIDE SEQUENCE [LARGE SCALE GENOMIC DNA]</scope>
</reference>
<dbReference type="KEGG" id="smo:SELMODRAFT_422698"/>
<accession>D8SJ94</accession>
<name>D8SJ94_SELML</name>
<dbReference type="InterPro" id="IPR029044">
    <property type="entry name" value="Nucleotide-diphossugar_trans"/>
</dbReference>
<feature type="transmembrane region" description="Helical" evidence="1">
    <location>
        <begin position="719"/>
        <end position="741"/>
    </location>
</feature>
<evidence type="ECO:0000313" key="5">
    <source>
        <dbReference type="Proteomes" id="UP000001514"/>
    </source>
</evidence>
<dbReference type="Pfam" id="PF01031">
    <property type="entry name" value="Dynamin_M"/>
    <property type="match status" value="1"/>
</dbReference>
<keyword evidence="1" id="KW-0472">Membrane</keyword>
<feature type="domain" description="Dynamin stalk" evidence="3">
    <location>
        <begin position="43"/>
        <end position="188"/>
    </location>
</feature>
<dbReference type="AlphaFoldDB" id="D8SJ94"/>
<sequence>MTGSLKAEIENMVRSYVEKENTIILAISPANQDIATSDAMKLAREVLEGHSYRLQRPWIGVVNRSQADINKSVDMIVARRREREYFASSPDYRHLASRMGSEYLGRVLLKHLEAVIKARIPSIQSLINKTITELEAELDRLGRPIDADAGGQLYTVIELCRAFDHVFKAYFDGGIVSYVLEEIESITCLITCFLKLPFDRHLSIQTVHFLLKELVINETLVVDMVLAGMQCLRWESTRQSCLFHFKQCGSEFADSDSKKHDQMCLDFSNKWFALVPSSQLGASVLKSPHILGDMSGDTLNDPLSDRYAKLKSTMTCVDKESDDYKTVQKHLEKTYEPVMHDDVSVRGLVIVQSASLVRPGGRILLKSADFLEHHLDELAALETLDNGKPLDLPMSLRLLRSGFVDQICGKTMKIDGPYHAYTFLEPIGVVGQIIPWNFPLIMFFLKIGPASNSLECSLLCKPAEGGGSGRSDDQDGLDIRAMDIYGKEDFNFTVECSNVPECHRDPPEQARVKLSFESNEADEQFGDLGATCVVASSGLFVPRPRLHLRHLAKRRNGLVQARTNGFGVPGTCDRLLGSEPKSGSSLMYMWSASRLLFSLILSCTYRHLFFNNKVLSSKHVYTTILVLRGPLPSRIDQLSSSKGQCSSSMCIQLGEGWFPTPIRFPTPPASRITDTECSGTTLKVCKESSKSAPKADMPKQYLPLLGQSIALDRLVRNNLIFVLLMLARSVFIHLLTCLVAISDDSMLACIHDSARPLVLGHDNQRVYALLTRLSNTQTVRVVFRDAWVHGAAVLGVRVKATIKEVRRSYSFWFDSKFDHRQEAITSSKRH</sequence>
<dbReference type="GO" id="GO:0016491">
    <property type="term" value="F:oxidoreductase activity"/>
    <property type="evidence" value="ECO:0007669"/>
    <property type="project" value="InterPro"/>
</dbReference>
<dbReference type="eggNOG" id="KOG1037">
    <property type="taxonomic scope" value="Eukaryota"/>
</dbReference>
<dbReference type="Gene3D" id="3.40.50.300">
    <property type="entry name" value="P-loop containing nucleotide triphosphate hydrolases"/>
    <property type="match status" value="1"/>
</dbReference>
<keyword evidence="1" id="KW-0812">Transmembrane</keyword>
<gene>
    <name evidence="4" type="ORF">SELMODRAFT_422698</name>
</gene>
<dbReference type="HOGENOM" id="CLU_341777_0_0_1"/>
<evidence type="ECO:0000256" key="1">
    <source>
        <dbReference type="SAM" id="Phobius"/>
    </source>
</evidence>